<evidence type="ECO:0000313" key="2">
    <source>
        <dbReference type="Proteomes" id="UP001162740"/>
    </source>
</evidence>
<dbReference type="Proteomes" id="UP001162740">
    <property type="component" value="Plasmid pGD02.2.1"/>
</dbReference>
<geneLocation type="plasmid" evidence="1 2">
    <name>pGD02.2.1</name>
</geneLocation>
<gene>
    <name evidence="1" type="ORF">KUM34_027950</name>
</gene>
<dbReference type="AlphaFoldDB" id="A0AA47AEB2"/>
<keyword evidence="1" id="KW-0614">Plasmid</keyword>
<dbReference type="RefSeq" id="WP_229583189.1">
    <property type="nucleotide sequence ID" value="NZ_CP083975.1"/>
</dbReference>
<name>A0AA47AEB2_RHORH</name>
<protein>
    <submittedName>
        <fullName evidence="1">Uncharacterized protein</fullName>
    </submittedName>
</protein>
<dbReference type="EMBL" id="CP083975">
    <property type="protein sequence ID" value="UZF48200.1"/>
    <property type="molecule type" value="Genomic_DNA"/>
</dbReference>
<sequence>MLEGQDRQARNLESWTDLVVPGLGIGVGQIAHPHIEEAGQRDGLLPTRIFDAHFPAVDRRLFGQACGIDLGAEVSSRVEQFGEIEGNELAGPPQFVLVIAGLDERCGVMTVGQEPLRMLEFVRRRGADASTHPRLGRRCCTAALSAEELEHGFSFGGARGRSGSGM</sequence>
<organism evidence="1 2">
    <name type="scientific">Rhodococcus rhodochrous</name>
    <dbReference type="NCBI Taxonomy" id="1829"/>
    <lineage>
        <taxon>Bacteria</taxon>
        <taxon>Bacillati</taxon>
        <taxon>Actinomycetota</taxon>
        <taxon>Actinomycetes</taxon>
        <taxon>Mycobacteriales</taxon>
        <taxon>Nocardiaceae</taxon>
        <taxon>Rhodococcus</taxon>
    </lineage>
</organism>
<reference evidence="1 2" key="1">
    <citation type="journal article" date="2021" name="Front. Microbiol.">
        <title>Bacterial Transformation of Aromatic Monomers in Softwood Black Liquor.</title>
        <authorList>
            <person name="Navas L.E."/>
            <person name="Dexter G."/>
            <person name="Liu J."/>
            <person name="Levy-Booth D."/>
            <person name="Cho M."/>
            <person name="Jang S.K."/>
            <person name="Mansfield S.D."/>
            <person name="Renneckar S."/>
            <person name="Mohn W.W."/>
            <person name="Eltis L.D."/>
        </authorList>
    </citation>
    <scope>NUCLEOTIDE SEQUENCE [LARGE SCALE GENOMIC DNA]</scope>
    <source>
        <strain evidence="1 2">GD02</strain>
    </source>
</reference>
<accession>A0AA47AEB2</accession>
<proteinExistence type="predicted"/>
<evidence type="ECO:0000313" key="1">
    <source>
        <dbReference type="EMBL" id="UZF48200.1"/>
    </source>
</evidence>